<feature type="transmembrane region" description="Helical" evidence="9">
    <location>
        <begin position="95"/>
        <end position="116"/>
    </location>
</feature>
<comment type="subcellular location">
    <subcellularLocation>
        <location evidence="1">Membrane</location>
        <topology evidence="1">Multi-pass membrane protein</topology>
    </subcellularLocation>
    <subcellularLocation>
        <location evidence="7">Mitochondrion inner membrane</location>
        <topology evidence="7">Multi-pass membrane protein</topology>
    </subcellularLocation>
</comment>
<dbReference type="GO" id="GO:0003954">
    <property type="term" value="F:NADH dehydrogenase activity"/>
    <property type="evidence" value="ECO:0007669"/>
    <property type="project" value="TreeGrafter"/>
</dbReference>
<comment type="similarity">
    <text evidence="2 7">Belongs to the complex I subunit 1 family.</text>
</comment>
<feature type="transmembrane region" description="Helical" evidence="9">
    <location>
        <begin position="280"/>
        <end position="302"/>
    </location>
</feature>
<dbReference type="EMBL" id="ON117508">
    <property type="protein sequence ID" value="WNO18577.1"/>
    <property type="molecule type" value="Genomic_DNA"/>
</dbReference>
<evidence type="ECO:0000256" key="4">
    <source>
        <dbReference type="ARBA" id="ARBA00022692"/>
    </source>
</evidence>
<geneLocation type="mitochondrion" evidence="10"/>
<evidence type="ECO:0000256" key="7">
    <source>
        <dbReference type="RuleBase" id="RU000471"/>
    </source>
</evidence>
<dbReference type="InterPro" id="IPR018086">
    <property type="entry name" value="NADH_UbQ_OxRdtase_su1_CS"/>
</dbReference>
<dbReference type="InterPro" id="IPR001694">
    <property type="entry name" value="NADH_UbQ_OxRdtase_su1/FPO"/>
</dbReference>
<keyword evidence="8" id="KW-0830">Ubiquinone</keyword>
<dbReference type="Pfam" id="PF00146">
    <property type="entry name" value="NADHdh"/>
    <property type="match status" value="1"/>
</dbReference>
<evidence type="ECO:0000256" key="1">
    <source>
        <dbReference type="ARBA" id="ARBA00004141"/>
    </source>
</evidence>
<comment type="catalytic activity">
    <reaction evidence="8">
        <text>a ubiquinone + NADH + 5 H(+)(in) = a ubiquinol + NAD(+) + 4 H(+)(out)</text>
        <dbReference type="Rhea" id="RHEA:29091"/>
        <dbReference type="Rhea" id="RHEA-COMP:9565"/>
        <dbReference type="Rhea" id="RHEA-COMP:9566"/>
        <dbReference type="ChEBI" id="CHEBI:15378"/>
        <dbReference type="ChEBI" id="CHEBI:16389"/>
        <dbReference type="ChEBI" id="CHEBI:17976"/>
        <dbReference type="ChEBI" id="CHEBI:57540"/>
        <dbReference type="ChEBI" id="CHEBI:57945"/>
        <dbReference type="EC" id="7.1.1.2"/>
    </reaction>
</comment>
<dbReference type="GO" id="GO:0009060">
    <property type="term" value="P:aerobic respiration"/>
    <property type="evidence" value="ECO:0007669"/>
    <property type="project" value="TreeGrafter"/>
</dbReference>
<sequence length="308" mass="34458">MSLIFTLICVLVSVAFFTLLERKTLSYLQRRKGPNKVSMAGLPQPIADAVKLFTKQVPFSTKANQVPFYLAPTVTIIVAMLLWQTVPSPSSSMFLSWGVLLFICLSALNVYGTLLAGWASNSKFALIGALRGVTQTISYEVTLALILLSALLFSRNFMMNSIPETLQSTWLMMLAPPMFTMWFTSCIAETNRAPFDFSEGESELVSGFNVEYGSATFAMIFLAEYANIILMSVLTAVIFAGGPDLFLYSCPEFLIIKSVFFCFVFVWVRGSLPRLRYDRLMYLAWKSFLPFTLAALALIYVLQAMMFL</sequence>
<evidence type="ECO:0000256" key="6">
    <source>
        <dbReference type="ARBA" id="ARBA00023136"/>
    </source>
</evidence>
<dbReference type="HAMAP" id="MF_01350">
    <property type="entry name" value="NDH1_NuoH"/>
    <property type="match status" value="1"/>
</dbReference>
<evidence type="ECO:0000256" key="2">
    <source>
        <dbReference type="ARBA" id="ARBA00010535"/>
    </source>
</evidence>
<feature type="transmembrane region" description="Helical" evidence="9">
    <location>
        <begin position="217"/>
        <end position="239"/>
    </location>
</feature>
<dbReference type="EC" id="7.1.1.2" evidence="8"/>
<protein>
    <recommendedName>
        <fullName evidence="3 8">NADH-ubiquinone oxidoreductase chain 1</fullName>
        <ecNumber evidence="8">7.1.1.2</ecNumber>
    </recommendedName>
</protein>
<accession>A0AA96HVS6</accession>
<dbReference type="GO" id="GO:0008137">
    <property type="term" value="F:NADH dehydrogenase (ubiquinone) activity"/>
    <property type="evidence" value="ECO:0007669"/>
    <property type="project" value="UniProtKB-EC"/>
</dbReference>
<evidence type="ECO:0000313" key="10">
    <source>
        <dbReference type="EMBL" id="WNO18577.1"/>
    </source>
</evidence>
<dbReference type="PANTHER" id="PTHR11432">
    <property type="entry name" value="NADH DEHYDROGENASE SUBUNIT 1"/>
    <property type="match status" value="1"/>
</dbReference>
<evidence type="ECO:0000256" key="8">
    <source>
        <dbReference type="RuleBase" id="RU000473"/>
    </source>
</evidence>
<evidence type="ECO:0000256" key="9">
    <source>
        <dbReference type="SAM" id="Phobius"/>
    </source>
</evidence>
<dbReference type="PANTHER" id="PTHR11432:SF3">
    <property type="entry name" value="NADH-UBIQUINONE OXIDOREDUCTASE CHAIN 1"/>
    <property type="match status" value="1"/>
</dbReference>
<organism evidence="10">
    <name type="scientific">Iothia sp</name>
    <dbReference type="NCBI Taxonomy" id="3071114"/>
    <lineage>
        <taxon>Eukaryota</taxon>
        <taxon>Metazoa</taxon>
        <taxon>Spiralia</taxon>
        <taxon>Lophotrochozoa</taxon>
        <taxon>Mollusca</taxon>
        <taxon>Gastropoda</taxon>
        <taxon>Patellogastropoda</taxon>
        <taxon>Lottioidea</taxon>
        <taxon>Lepetidae</taxon>
        <taxon>Iothia</taxon>
    </lineage>
</organism>
<dbReference type="GO" id="GO:0005743">
    <property type="term" value="C:mitochondrial inner membrane"/>
    <property type="evidence" value="ECO:0007669"/>
    <property type="project" value="UniProtKB-SubCell"/>
</dbReference>
<keyword evidence="7" id="KW-0520">NAD</keyword>
<gene>
    <name evidence="10" type="primary">ND1</name>
</gene>
<evidence type="ECO:0000256" key="5">
    <source>
        <dbReference type="ARBA" id="ARBA00022989"/>
    </source>
</evidence>
<dbReference type="PROSITE" id="PS00667">
    <property type="entry name" value="COMPLEX1_ND1_1"/>
    <property type="match status" value="1"/>
</dbReference>
<feature type="transmembrane region" description="Helical" evidence="9">
    <location>
        <begin position="245"/>
        <end position="268"/>
    </location>
</feature>
<feature type="transmembrane region" description="Helical" evidence="9">
    <location>
        <begin position="66"/>
        <end position="83"/>
    </location>
</feature>
<feature type="transmembrane region" description="Helical" evidence="9">
    <location>
        <begin position="136"/>
        <end position="153"/>
    </location>
</feature>
<keyword evidence="5 9" id="KW-1133">Transmembrane helix</keyword>
<proteinExistence type="inferred from homology"/>
<evidence type="ECO:0000256" key="3">
    <source>
        <dbReference type="ARBA" id="ARBA00021009"/>
    </source>
</evidence>
<name>A0AA96HVS6_9GAST</name>
<keyword evidence="4 7" id="KW-0812">Transmembrane</keyword>
<keyword evidence="6 9" id="KW-0472">Membrane</keyword>
<reference evidence="10" key="1">
    <citation type="submission" date="2022-03" db="EMBL/GenBank/DDBJ databases">
        <authorList>
            <person name="Qi Y."/>
            <person name="Sun J."/>
        </authorList>
    </citation>
    <scope>NUCLEOTIDE SEQUENCE</scope>
</reference>
<keyword evidence="8 10" id="KW-0496">Mitochondrion</keyword>
<dbReference type="PROSITE" id="PS00668">
    <property type="entry name" value="COMPLEX1_ND1_2"/>
    <property type="match status" value="1"/>
</dbReference>
<dbReference type="AlphaFoldDB" id="A0AA96HVS6"/>